<dbReference type="Proteomes" id="UP001150830">
    <property type="component" value="Unassembled WGS sequence"/>
</dbReference>
<feature type="site" description="Important for autoinhibition of adenylyltransferase activity" evidence="2">
    <location>
        <position position="64"/>
    </location>
</feature>
<dbReference type="Gene3D" id="1.10.3290.10">
    <property type="entry name" value="Fido-like domain"/>
    <property type="match status" value="1"/>
</dbReference>
<dbReference type="PROSITE" id="PS51459">
    <property type="entry name" value="FIDO"/>
    <property type="match status" value="1"/>
</dbReference>
<keyword evidence="1" id="KW-0547">Nucleotide-binding</keyword>
<comment type="caution">
    <text evidence="4">The sequence shown here is derived from an EMBL/GenBank/DDBJ whole genome shotgun (WGS) entry which is preliminary data.</text>
</comment>
<dbReference type="PANTHER" id="PTHR13504">
    <property type="entry name" value="FIDO DOMAIN-CONTAINING PROTEIN DDB_G0283145"/>
    <property type="match status" value="1"/>
</dbReference>
<evidence type="ECO:0000313" key="4">
    <source>
        <dbReference type="EMBL" id="MCY0966631.1"/>
    </source>
</evidence>
<keyword evidence="5" id="KW-1185">Reference proteome</keyword>
<dbReference type="InterPro" id="IPR036597">
    <property type="entry name" value="Fido-like_dom_sf"/>
</dbReference>
<dbReference type="InterPro" id="IPR040198">
    <property type="entry name" value="Fido_containing"/>
</dbReference>
<accession>A0A9X3ELN1</accession>
<dbReference type="RefSeq" id="WP_283174833.1">
    <property type="nucleotide sequence ID" value="NZ_JAPNOA010000056.1"/>
</dbReference>
<dbReference type="GO" id="GO:0005524">
    <property type="term" value="F:ATP binding"/>
    <property type="evidence" value="ECO:0007669"/>
    <property type="project" value="UniProtKB-KW"/>
</dbReference>
<dbReference type="EMBL" id="JAPNOA010000056">
    <property type="protein sequence ID" value="MCY0966631.1"/>
    <property type="molecule type" value="Genomic_DNA"/>
</dbReference>
<dbReference type="InterPro" id="IPR003812">
    <property type="entry name" value="Fido"/>
</dbReference>
<feature type="binding site" evidence="1">
    <location>
        <begin position="193"/>
        <end position="200"/>
    </location>
    <ligand>
        <name>ATP</name>
        <dbReference type="ChEBI" id="CHEBI:30616"/>
    </ligand>
</feature>
<evidence type="ECO:0000259" key="3">
    <source>
        <dbReference type="PROSITE" id="PS51459"/>
    </source>
</evidence>
<dbReference type="Pfam" id="PF02661">
    <property type="entry name" value="Fic"/>
    <property type="match status" value="1"/>
</dbReference>
<proteinExistence type="predicted"/>
<feature type="domain" description="Fido" evidence="3">
    <location>
        <begin position="114"/>
        <end position="247"/>
    </location>
</feature>
<evidence type="ECO:0000313" key="5">
    <source>
        <dbReference type="Proteomes" id="UP001150830"/>
    </source>
</evidence>
<name>A0A9X3ELN1_9GAMM</name>
<dbReference type="SUPFAM" id="SSF140931">
    <property type="entry name" value="Fic-like"/>
    <property type="match status" value="1"/>
</dbReference>
<organism evidence="4 5">
    <name type="scientific">Parathalassolituus penaei</name>
    <dbReference type="NCBI Taxonomy" id="2997323"/>
    <lineage>
        <taxon>Bacteria</taxon>
        <taxon>Pseudomonadati</taxon>
        <taxon>Pseudomonadota</taxon>
        <taxon>Gammaproteobacteria</taxon>
        <taxon>Oceanospirillales</taxon>
        <taxon>Oceanospirillaceae</taxon>
        <taxon>Parathalassolituus</taxon>
    </lineage>
</organism>
<sequence length="259" mass="29372">MLTDQQRYLASASEKTIITHTITLCPRLPMTPTQFQLMKPNRAKALMLAKHEISTLVYNAIQLENINFTLPEVQTILDGITIGGRKLSDQNITANQGKAWQELFAMVKNNLFKVDTDTAFKLHAIAGHEEALEWGKFRSGGVLIAGTDYTPPPASQLPSEFANMVAEMEQINDIYDRAIHVFLSMARNQFFWDVNKRMGRFMMNGILLEAGYPVINLPASRRLEFNELMLEFYPTGNQQPMNQFLRSCLDPRVIGIMAE</sequence>
<evidence type="ECO:0000256" key="1">
    <source>
        <dbReference type="PIRSR" id="PIRSR640198-2"/>
    </source>
</evidence>
<keyword evidence="1" id="KW-0067">ATP-binding</keyword>
<gene>
    <name evidence="4" type="ORF">OUO13_15695</name>
</gene>
<dbReference type="AlphaFoldDB" id="A0A9X3ELN1"/>
<protein>
    <submittedName>
        <fullName evidence="4">Fic family protein</fullName>
    </submittedName>
</protein>
<dbReference type="PANTHER" id="PTHR13504:SF38">
    <property type="entry name" value="FIDO DOMAIN-CONTAINING PROTEIN"/>
    <property type="match status" value="1"/>
</dbReference>
<reference evidence="4" key="1">
    <citation type="submission" date="2022-11" db="EMBL/GenBank/DDBJ databases">
        <title>Parathalassolutuus dongxingensis gen. nov., sp. nov., a novel member of family Oceanospirillaceae isolated from a coastal shrimp pond in Guangxi, China.</title>
        <authorList>
            <person name="Chen H."/>
        </authorList>
    </citation>
    <scope>NUCLEOTIDE SEQUENCE</scope>
    <source>
        <strain evidence="4">G-43</strain>
    </source>
</reference>
<evidence type="ECO:0000256" key="2">
    <source>
        <dbReference type="PIRSR" id="PIRSR640198-3"/>
    </source>
</evidence>